<dbReference type="EMBL" id="AP035789">
    <property type="protein sequence ID" value="BFO80475.1"/>
    <property type="molecule type" value="Genomic_DNA"/>
</dbReference>
<dbReference type="SUPFAM" id="SSF74653">
    <property type="entry name" value="TolA/TonB C-terminal domain"/>
    <property type="match status" value="1"/>
</dbReference>
<reference evidence="1" key="1">
    <citation type="submission" date="2024-07" db="EMBL/GenBank/DDBJ databases">
        <title>Complete genome sequence of Prevotella sp. YM-2024 GTC17262.</title>
        <authorList>
            <person name="Hayashi M."/>
            <person name="Muto Y."/>
            <person name="Tanaka K."/>
            <person name="Niwa H."/>
        </authorList>
    </citation>
    <scope>NUCLEOTIDE SEQUENCE</scope>
    <source>
        <strain evidence="1">GTC17262</strain>
    </source>
</reference>
<gene>
    <name evidence="1" type="ORF">GTC17262_06660</name>
</gene>
<dbReference type="Pfam" id="PF13306">
    <property type="entry name" value="LRR_5"/>
    <property type="match status" value="2"/>
</dbReference>
<dbReference type="PANTHER" id="PTHR45661:SF3">
    <property type="entry name" value="IG-LIKE DOMAIN-CONTAINING PROTEIN"/>
    <property type="match status" value="1"/>
</dbReference>
<evidence type="ECO:0008006" key="2">
    <source>
        <dbReference type="Google" id="ProtNLM"/>
    </source>
</evidence>
<name>A0AB33JPG2_9BACT</name>
<sequence>MNFYRHQLLRIMLLLLLSVYVGGAKGQNTDTLVYDRCAQMPVLNYRDEPSKQWLEIFRYTCFSTLPALRMTVHIEFVVEKDGRLTHARVLDSPDKALADSLVSATMRIQARSVAFDKEGNAIRYRWRMPMNMWLTSPRDYNVYGIVQHVDAASLTVKSLGGITKTFDILAAMNAGRVLGRIHKGDKVAVIPEIANGKMCAYKVFGMSGLTGWWDYHEKDEEVNVALSDTHINGGTLNVRLVSKASFPVMAFNGEKVSKQKEWQWHFNNDQLVVVTKSAEGKIDSSAFYIGDIQRGSLLLSRDSDGGRYYRLDKKQSKSYVNPKPTLAESKGLIVFKESKVGQICVANWDTDDDGYLSYREAASVKDIRLAFARSFINHFDEFRYFTAVNRVSHHAFSNCNLRSVVIPEQVDTLRSYTFTNCDSLSSLKVLGKGTVLQGYFARMSDGKGFQIANPQYKKVDNFFVIAHDTCLVGWVGQVPDVVKVPKGITEIAEKGLTCCFSMKVIELPIGLKSIKSAALAYAEHLDSIVIPSTVSLIGDGAFAYCYRLKSIGFQSEIPPVLGENLFNSFEKFTITVPYRGVELYKQRFLGRMSEQYASYIVGK</sequence>
<dbReference type="InterPro" id="IPR053139">
    <property type="entry name" value="Surface_bspA-like"/>
</dbReference>
<dbReference type="Gene3D" id="3.80.10.10">
    <property type="entry name" value="Ribonuclease Inhibitor"/>
    <property type="match status" value="1"/>
</dbReference>
<evidence type="ECO:0000313" key="1">
    <source>
        <dbReference type="EMBL" id="BFO80475.1"/>
    </source>
</evidence>
<protein>
    <recommendedName>
        <fullName evidence="2">Leucine-rich repeat domain-containing protein</fullName>
    </recommendedName>
</protein>
<organism evidence="1">
    <name type="scientific">Prevotella sp. GTC17262</name>
    <dbReference type="NCBI Taxonomy" id="3236797"/>
    <lineage>
        <taxon>Bacteria</taxon>
        <taxon>Pseudomonadati</taxon>
        <taxon>Bacteroidota</taxon>
        <taxon>Bacteroidia</taxon>
        <taxon>Bacteroidales</taxon>
        <taxon>Prevotellaceae</taxon>
        <taxon>Prevotella</taxon>
    </lineage>
</organism>
<dbReference type="PANTHER" id="PTHR45661">
    <property type="entry name" value="SURFACE ANTIGEN"/>
    <property type="match status" value="1"/>
</dbReference>
<proteinExistence type="predicted"/>
<dbReference type="AlphaFoldDB" id="A0AB33JPG2"/>
<dbReference type="InterPro" id="IPR026906">
    <property type="entry name" value="LRR_5"/>
</dbReference>
<dbReference type="InterPro" id="IPR032675">
    <property type="entry name" value="LRR_dom_sf"/>
</dbReference>
<accession>A0AB33JPG2</accession>